<dbReference type="HOGENOM" id="CLU_3276444_0_0_6"/>
<evidence type="ECO:0000313" key="2">
    <source>
        <dbReference type="EMBL" id="ACN47738.1"/>
    </source>
</evidence>
<gene>
    <name evidence="2" type="ordered locus">SPC_3657</name>
</gene>
<dbReference type="AlphaFoldDB" id="C0Q142"/>
<organism evidence="2 3">
    <name type="scientific">Salmonella paratyphi C (strain RKS4594)</name>
    <dbReference type="NCBI Taxonomy" id="476213"/>
    <lineage>
        <taxon>Bacteria</taxon>
        <taxon>Pseudomonadati</taxon>
        <taxon>Pseudomonadota</taxon>
        <taxon>Gammaproteobacteria</taxon>
        <taxon>Enterobacterales</taxon>
        <taxon>Enterobacteriaceae</taxon>
        <taxon>Salmonella</taxon>
    </lineage>
</organism>
<dbReference type="KEGG" id="sei:SPC_3657"/>
<name>C0Q142_SALPC</name>
<feature type="compositionally biased region" description="Basic and acidic residues" evidence="1">
    <location>
        <begin position="15"/>
        <end position="31"/>
    </location>
</feature>
<protein>
    <submittedName>
        <fullName evidence="2">Uncharacterized protein</fullName>
    </submittedName>
</protein>
<dbReference type="Proteomes" id="UP000001599">
    <property type="component" value="Chromosome"/>
</dbReference>
<evidence type="ECO:0000256" key="1">
    <source>
        <dbReference type="SAM" id="MobiDB-lite"/>
    </source>
</evidence>
<feature type="region of interest" description="Disordered" evidence="1">
    <location>
        <begin position="1"/>
        <end position="41"/>
    </location>
</feature>
<reference evidence="2 3" key="1">
    <citation type="journal article" date="2009" name="PLoS ONE">
        <title>Salmonella paratyphi C: genetic divergence from Salmonella choleraesuis and pathogenic convergence with Salmonella typhi.</title>
        <authorList>
            <person name="Liu W.-Q."/>
            <person name="Feng Y."/>
            <person name="Wang Y."/>
            <person name="Zou Q.-H."/>
            <person name="Chen F."/>
            <person name="Guo J.-T."/>
            <person name="Peng Y.-H."/>
            <person name="Jin Y."/>
            <person name="Li Y.-G."/>
            <person name="Hu S.-N."/>
            <person name="Johnston R.N."/>
            <person name="Liu G.-R."/>
            <person name="Liu S.-L."/>
        </authorList>
    </citation>
    <scope>NUCLEOTIDE SEQUENCE [LARGE SCALE GENOMIC DNA]</scope>
    <source>
        <strain evidence="2 3">RKS4594</strain>
    </source>
</reference>
<evidence type="ECO:0000313" key="3">
    <source>
        <dbReference type="Proteomes" id="UP000001599"/>
    </source>
</evidence>
<accession>C0Q142</accession>
<dbReference type="EMBL" id="CP000857">
    <property type="protein sequence ID" value="ACN47738.1"/>
    <property type="molecule type" value="Genomic_DNA"/>
</dbReference>
<proteinExistence type="predicted"/>
<sequence length="41" mass="4481">MSQNPPGVRLAGVSIRDKNEKRKGARRRTDADEALAVKGCE</sequence>